<protein>
    <submittedName>
        <fullName evidence="1">Uncharacterized protein</fullName>
    </submittedName>
</protein>
<sequence length="132" mass="14874">MVDLLISDNLELLLNNSNVPAYLHYNCRGINPDLLLASAAIADAAVREIIYDPNSERQEIRYLSTSQSSGHVFFHRNFDISELRKAIRCVKCVKSSGPDNFQSEFLKHLFNNALSVLSDLHNYSLNFGFPVA</sequence>
<proteinExistence type="predicted"/>
<keyword evidence="2" id="KW-1185">Reference proteome</keyword>
<accession>A0AAV4SMR0</accession>
<gene>
    <name evidence="1" type="ORF">CDAR_185041</name>
</gene>
<name>A0AAV4SMR0_9ARAC</name>
<reference evidence="1 2" key="1">
    <citation type="submission" date="2021-06" db="EMBL/GenBank/DDBJ databases">
        <title>Caerostris darwini draft genome.</title>
        <authorList>
            <person name="Kono N."/>
            <person name="Arakawa K."/>
        </authorList>
    </citation>
    <scope>NUCLEOTIDE SEQUENCE [LARGE SCALE GENOMIC DNA]</scope>
</reference>
<evidence type="ECO:0000313" key="2">
    <source>
        <dbReference type="Proteomes" id="UP001054837"/>
    </source>
</evidence>
<organism evidence="1 2">
    <name type="scientific">Caerostris darwini</name>
    <dbReference type="NCBI Taxonomy" id="1538125"/>
    <lineage>
        <taxon>Eukaryota</taxon>
        <taxon>Metazoa</taxon>
        <taxon>Ecdysozoa</taxon>
        <taxon>Arthropoda</taxon>
        <taxon>Chelicerata</taxon>
        <taxon>Arachnida</taxon>
        <taxon>Araneae</taxon>
        <taxon>Araneomorphae</taxon>
        <taxon>Entelegynae</taxon>
        <taxon>Araneoidea</taxon>
        <taxon>Araneidae</taxon>
        <taxon>Caerostris</taxon>
    </lineage>
</organism>
<dbReference type="EMBL" id="BPLQ01008196">
    <property type="protein sequence ID" value="GIY35668.1"/>
    <property type="molecule type" value="Genomic_DNA"/>
</dbReference>
<comment type="caution">
    <text evidence="1">The sequence shown here is derived from an EMBL/GenBank/DDBJ whole genome shotgun (WGS) entry which is preliminary data.</text>
</comment>
<dbReference type="Proteomes" id="UP001054837">
    <property type="component" value="Unassembled WGS sequence"/>
</dbReference>
<dbReference type="AlphaFoldDB" id="A0AAV4SMR0"/>
<evidence type="ECO:0000313" key="1">
    <source>
        <dbReference type="EMBL" id="GIY35668.1"/>
    </source>
</evidence>